<feature type="domain" description="Glycosyltransferase RgtA/B/C/D-like" evidence="9">
    <location>
        <begin position="63"/>
        <end position="212"/>
    </location>
</feature>
<evidence type="ECO:0000256" key="5">
    <source>
        <dbReference type="ARBA" id="ARBA00022692"/>
    </source>
</evidence>
<reference evidence="10 11" key="1">
    <citation type="submission" date="2017-11" db="EMBL/GenBank/DDBJ databases">
        <title>Evolution of Phototrophy in the Chloroflexi Phylum Driven by Horizontal Gene Transfer.</title>
        <authorList>
            <person name="Ward L.M."/>
            <person name="Hemp J."/>
            <person name="Shih P.M."/>
            <person name="Mcglynn S.E."/>
            <person name="Fischer W."/>
        </authorList>
    </citation>
    <scope>NUCLEOTIDE SEQUENCE [LARGE SCALE GENOMIC DNA]</scope>
    <source>
        <strain evidence="10">JP3_7</strain>
    </source>
</reference>
<keyword evidence="2" id="KW-1003">Cell membrane</keyword>
<dbReference type="GO" id="GO:0016763">
    <property type="term" value="F:pentosyltransferase activity"/>
    <property type="evidence" value="ECO:0007669"/>
    <property type="project" value="TreeGrafter"/>
</dbReference>
<dbReference type="EMBL" id="PGTN01000020">
    <property type="protein sequence ID" value="PJF48231.1"/>
    <property type="molecule type" value="Genomic_DNA"/>
</dbReference>
<dbReference type="PANTHER" id="PTHR33908">
    <property type="entry name" value="MANNOSYLTRANSFERASE YKCB-RELATED"/>
    <property type="match status" value="1"/>
</dbReference>
<evidence type="ECO:0000256" key="8">
    <source>
        <dbReference type="SAM" id="Phobius"/>
    </source>
</evidence>
<dbReference type="GO" id="GO:0005886">
    <property type="term" value="C:plasma membrane"/>
    <property type="evidence" value="ECO:0007669"/>
    <property type="project" value="UniProtKB-SubCell"/>
</dbReference>
<dbReference type="Proteomes" id="UP000230790">
    <property type="component" value="Unassembled WGS sequence"/>
</dbReference>
<protein>
    <recommendedName>
        <fullName evidence="9">Glycosyltransferase RgtA/B/C/D-like domain-containing protein</fullName>
    </recommendedName>
</protein>
<accession>A0A2M8QEK2</accession>
<evidence type="ECO:0000256" key="7">
    <source>
        <dbReference type="ARBA" id="ARBA00023136"/>
    </source>
</evidence>
<evidence type="ECO:0000256" key="6">
    <source>
        <dbReference type="ARBA" id="ARBA00022989"/>
    </source>
</evidence>
<keyword evidence="6 8" id="KW-1133">Transmembrane helix</keyword>
<evidence type="ECO:0000256" key="1">
    <source>
        <dbReference type="ARBA" id="ARBA00004651"/>
    </source>
</evidence>
<name>A0A2M8QEK2_9CHLR</name>
<organism evidence="10 11">
    <name type="scientific">Candidatus Thermofonsia Clade 3 bacterium</name>
    <dbReference type="NCBI Taxonomy" id="2364212"/>
    <lineage>
        <taxon>Bacteria</taxon>
        <taxon>Bacillati</taxon>
        <taxon>Chloroflexota</taxon>
        <taxon>Candidatus Thermofontia</taxon>
        <taxon>Candidatus Thermofonsia Clade 3</taxon>
    </lineage>
</organism>
<keyword evidence="5 8" id="KW-0812">Transmembrane</keyword>
<feature type="transmembrane region" description="Helical" evidence="8">
    <location>
        <begin position="82"/>
        <end position="101"/>
    </location>
</feature>
<sequence length="658" mass="71666">MRTSRHTEWLGFGLVMALAAFLRLYRLDLIDVRFDEASAPQLALSIAQGNWLPVAPFSGSVANHPPVYLYLLALPYGFTRDFMVIAAYRALLDVGAIALCWWMTRRFFGARVAFFACLLFAVAPWAVQFARRTWLAPMPLFSTLLLFGLLEAVQKRNPWGWAVAGWGLALSVGSHLAALYLVPVALVALLIGRATLRPVPCLVGALPLIALAGVYLGFDAGQAFRNMRGLLGAASGPATVSLDALRFTLWLSGGTHLSDLTGGAFPIWRDQTPAALAWIDAMQMALLVVGGVVLIVWLVRRPAVYSPATVAVLLAWLVLPVALQIRAARPLQLHYFTAFYPASFIVMALGLDAAIRLAHRPRRDAADADTPAAFSAPAAIAALAIALILGWQLFTTLRFTEFIQRYDTGAGGYGPPLRSALDVAQRARDAIRAGRAPDVIVIAPGGDPSVNEPATVMDVLLADLPRRFADANAGLILREDVAQYIITPAARNAFDRLMQHADADATVQTIPLRAGSDAAYIYVRVNRARLGSLVERPAQWENGVGMLGYRVAGDDTLLLDYYLRVFREAAQGVDYHWFNHLYHGDQKFAALDGGGIHPANWRAGDILLHHFAIPIPAGAPAKPYALHMGAYRYPQLQIVRLLDAEGRPVSDHVVLRIE</sequence>
<feature type="transmembrane region" description="Helical" evidence="8">
    <location>
        <begin position="304"/>
        <end position="323"/>
    </location>
</feature>
<feature type="transmembrane region" description="Helical" evidence="8">
    <location>
        <begin position="133"/>
        <end position="153"/>
    </location>
</feature>
<evidence type="ECO:0000256" key="4">
    <source>
        <dbReference type="ARBA" id="ARBA00022679"/>
    </source>
</evidence>
<keyword evidence="7 8" id="KW-0472">Membrane</keyword>
<dbReference type="GO" id="GO:0009103">
    <property type="term" value="P:lipopolysaccharide biosynthetic process"/>
    <property type="evidence" value="ECO:0007669"/>
    <property type="project" value="UniProtKB-ARBA"/>
</dbReference>
<gene>
    <name evidence="10" type="ORF">CUN48_04565</name>
</gene>
<feature type="transmembrane region" description="Helical" evidence="8">
    <location>
        <begin position="7"/>
        <end position="25"/>
    </location>
</feature>
<evidence type="ECO:0000256" key="2">
    <source>
        <dbReference type="ARBA" id="ARBA00022475"/>
    </source>
</evidence>
<feature type="transmembrane region" description="Helical" evidence="8">
    <location>
        <begin position="375"/>
        <end position="394"/>
    </location>
</feature>
<dbReference type="InterPro" id="IPR038731">
    <property type="entry name" value="RgtA/B/C-like"/>
</dbReference>
<comment type="subcellular location">
    <subcellularLocation>
        <location evidence="1">Cell membrane</location>
        <topology evidence="1">Multi-pass membrane protein</topology>
    </subcellularLocation>
</comment>
<feature type="transmembrane region" description="Helical" evidence="8">
    <location>
        <begin position="335"/>
        <end position="355"/>
    </location>
</feature>
<comment type="caution">
    <text evidence="10">The sequence shown here is derived from an EMBL/GenBank/DDBJ whole genome shotgun (WGS) entry which is preliminary data.</text>
</comment>
<evidence type="ECO:0000259" key="9">
    <source>
        <dbReference type="Pfam" id="PF13231"/>
    </source>
</evidence>
<evidence type="ECO:0000313" key="11">
    <source>
        <dbReference type="Proteomes" id="UP000230790"/>
    </source>
</evidence>
<feature type="transmembrane region" description="Helical" evidence="8">
    <location>
        <begin position="275"/>
        <end position="298"/>
    </location>
</feature>
<keyword evidence="4" id="KW-0808">Transferase</keyword>
<feature type="transmembrane region" description="Helical" evidence="8">
    <location>
        <begin position="165"/>
        <end position="191"/>
    </location>
</feature>
<dbReference type="AlphaFoldDB" id="A0A2M8QEK2"/>
<dbReference type="Pfam" id="PF13231">
    <property type="entry name" value="PMT_2"/>
    <property type="match status" value="1"/>
</dbReference>
<feature type="transmembrane region" description="Helical" evidence="8">
    <location>
        <begin position="197"/>
        <end position="218"/>
    </location>
</feature>
<keyword evidence="3" id="KW-0328">Glycosyltransferase</keyword>
<evidence type="ECO:0000256" key="3">
    <source>
        <dbReference type="ARBA" id="ARBA00022676"/>
    </source>
</evidence>
<dbReference type="InterPro" id="IPR050297">
    <property type="entry name" value="LipidA_mod_glycosyltrf_83"/>
</dbReference>
<feature type="transmembrane region" description="Helical" evidence="8">
    <location>
        <begin position="108"/>
        <end position="127"/>
    </location>
</feature>
<dbReference type="PANTHER" id="PTHR33908:SF11">
    <property type="entry name" value="MEMBRANE PROTEIN"/>
    <property type="match status" value="1"/>
</dbReference>
<evidence type="ECO:0000313" key="10">
    <source>
        <dbReference type="EMBL" id="PJF48231.1"/>
    </source>
</evidence>
<proteinExistence type="predicted"/>